<organism evidence="6 7">
    <name type="scientific">Sulfidibacter corallicola</name>
    <dbReference type="NCBI Taxonomy" id="2818388"/>
    <lineage>
        <taxon>Bacteria</taxon>
        <taxon>Pseudomonadati</taxon>
        <taxon>Acidobacteriota</taxon>
        <taxon>Holophagae</taxon>
        <taxon>Acanthopleuribacterales</taxon>
        <taxon>Acanthopleuribacteraceae</taxon>
        <taxon>Sulfidibacter</taxon>
    </lineage>
</organism>
<feature type="compositionally biased region" description="Basic and acidic residues" evidence="1">
    <location>
        <begin position="412"/>
        <end position="422"/>
    </location>
</feature>
<keyword evidence="2" id="KW-1133">Transmembrane helix</keyword>
<proteinExistence type="predicted"/>
<gene>
    <name evidence="6" type="ORF">J3U87_29950</name>
</gene>
<dbReference type="AlphaFoldDB" id="A0A8A4TWV3"/>
<dbReference type="Pfam" id="PF18203">
    <property type="entry name" value="IPTL-CTERM"/>
    <property type="match status" value="1"/>
</dbReference>
<keyword evidence="3" id="KW-0732">Signal</keyword>
<evidence type="ECO:0000259" key="4">
    <source>
        <dbReference type="Pfam" id="PF18203"/>
    </source>
</evidence>
<dbReference type="InterPro" id="IPR055188">
    <property type="entry name" value="Choice_anch_I"/>
</dbReference>
<evidence type="ECO:0000313" key="6">
    <source>
        <dbReference type="EMBL" id="QTD54429.1"/>
    </source>
</evidence>
<dbReference type="PANTHER" id="PTHR46928">
    <property type="entry name" value="MESENCHYME-SPECIFIC CELL SURFACE GLYCOPROTEIN"/>
    <property type="match status" value="1"/>
</dbReference>
<dbReference type="EMBL" id="CP071793">
    <property type="protein sequence ID" value="QTD54429.1"/>
    <property type="molecule type" value="Genomic_DNA"/>
</dbReference>
<keyword evidence="2" id="KW-0472">Membrane</keyword>
<protein>
    <submittedName>
        <fullName evidence="6">Choice-of-anchor I family protein</fullName>
    </submittedName>
</protein>
<evidence type="ECO:0000256" key="2">
    <source>
        <dbReference type="SAM" id="Phobius"/>
    </source>
</evidence>
<dbReference type="RefSeq" id="WP_237379458.1">
    <property type="nucleotide sequence ID" value="NZ_CP071793.1"/>
</dbReference>
<sequence length="627" mass="65531">MRYLWLTAVFCSLGTASALAGNAVSLEVLGTYATGTFDEGAAEIGAFDPATDRLFVVNGDTAAIDVLDLSDPNQPTLLFSIDVTPYGDQANSVAVHDGTVAAAVEADPATDPGKAVFFDTSGQFISQVTVGALPDMLTFTPDGTKLVVANEGEPNDDVDVDPEGSISIVDLSGGIASLDDGDVSTAGFTAFNGQTLDPSIRVFVPGATVAQDLEPEYIAISANSQTAWVVLQENNALAVVNLNTATVTSLIGLGFKDHSQAGNELDPSNRDSGIDIANWPVFGMFQPDAIAAFGHNGTTYLITANEGDSRDYDGFSEEERIKDITLDPTAFPNAAALQEDENLGRLNITTTLGDTDNDNDFDELYAYGARSFSIWNGSTGALVYDSGADLERMIAAELPTEFNSNNDENDSFDARSDDKGPEPEGVTVGQIADTNYAFVGLERIGGVAMYDLSDPTAPVLVDYLNNRDFTGDAEQGTAGDLGPEGLTFIAPADSPTLKPLLAVMNEVSGTTTLFEVGLDCETPQIADVAPIGHTGIVITGSYDCTYDVRLTDADGTVRVVPVLIGSDGTATLNETITPDLLIEVGPSGTGVFVGSVQAVPTLGAWGLMALVAAMMTAALVARRKRTA</sequence>
<evidence type="ECO:0000256" key="3">
    <source>
        <dbReference type="SAM" id="SignalP"/>
    </source>
</evidence>
<dbReference type="InterPro" id="IPR026442">
    <property type="entry name" value="IPTL_CTERM"/>
</dbReference>
<feature type="chain" id="PRO_5035219656" evidence="3">
    <location>
        <begin position="21"/>
        <end position="627"/>
    </location>
</feature>
<evidence type="ECO:0000313" key="7">
    <source>
        <dbReference type="Proteomes" id="UP000663929"/>
    </source>
</evidence>
<keyword evidence="2" id="KW-0812">Transmembrane</keyword>
<dbReference type="InterPro" id="IPR052956">
    <property type="entry name" value="Mesenchyme-surface_protein"/>
</dbReference>
<dbReference type="SUPFAM" id="SSF51004">
    <property type="entry name" value="C-terminal (heme d1) domain of cytochrome cd1-nitrite reductase"/>
    <property type="match status" value="1"/>
</dbReference>
<feature type="region of interest" description="Disordered" evidence="1">
    <location>
        <begin position="399"/>
        <end position="427"/>
    </location>
</feature>
<accession>A0A8A4TWV3</accession>
<dbReference type="KEGG" id="scor:J3U87_29950"/>
<feature type="domain" description="IPTL-CTERM protein sorting" evidence="4">
    <location>
        <begin position="597"/>
        <end position="623"/>
    </location>
</feature>
<feature type="domain" description="Choice-of-anchor I" evidence="5">
    <location>
        <begin position="39"/>
        <end position="516"/>
    </location>
</feature>
<feature type="signal peptide" evidence="3">
    <location>
        <begin position="1"/>
        <end position="20"/>
    </location>
</feature>
<dbReference type="PANTHER" id="PTHR46928:SF1">
    <property type="entry name" value="MESENCHYME-SPECIFIC CELL SURFACE GLYCOPROTEIN"/>
    <property type="match status" value="1"/>
</dbReference>
<dbReference type="Pfam" id="PF22494">
    <property type="entry name" value="choice_anch_I"/>
    <property type="match status" value="1"/>
</dbReference>
<evidence type="ECO:0000256" key="1">
    <source>
        <dbReference type="SAM" id="MobiDB-lite"/>
    </source>
</evidence>
<name>A0A8A4TWV3_SULCO</name>
<reference evidence="6" key="1">
    <citation type="submission" date="2021-03" db="EMBL/GenBank/DDBJ databases">
        <title>Acanthopleuribacteraceae sp. M133.</title>
        <authorList>
            <person name="Wang G."/>
        </authorList>
    </citation>
    <scope>NUCLEOTIDE SEQUENCE</scope>
    <source>
        <strain evidence="6">M133</strain>
    </source>
</reference>
<dbReference type="Proteomes" id="UP000663929">
    <property type="component" value="Chromosome"/>
</dbReference>
<dbReference type="InterPro" id="IPR015943">
    <property type="entry name" value="WD40/YVTN_repeat-like_dom_sf"/>
</dbReference>
<keyword evidence="7" id="KW-1185">Reference proteome</keyword>
<evidence type="ECO:0000259" key="5">
    <source>
        <dbReference type="Pfam" id="PF22494"/>
    </source>
</evidence>
<dbReference type="Gene3D" id="2.130.10.10">
    <property type="entry name" value="YVTN repeat-like/Quinoprotein amine dehydrogenase"/>
    <property type="match status" value="1"/>
</dbReference>
<dbReference type="InterPro" id="IPR011048">
    <property type="entry name" value="Haem_d1_sf"/>
</dbReference>
<feature type="transmembrane region" description="Helical" evidence="2">
    <location>
        <begin position="602"/>
        <end position="621"/>
    </location>
</feature>
<dbReference type="NCBIfam" id="NF038117">
    <property type="entry name" value="choice_anch_I"/>
    <property type="match status" value="1"/>
</dbReference>